<dbReference type="CDD" id="cd02619">
    <property type="entry name" value="Peptidase_C1"/>
    <property type="match status" value="1"/>
</dbReference>
<dbReference type="InterPro" id="IPR025660">
    <property type="entry name" value="Pept_his_AS"/>
</dbReference>
<dbReference type="RefSeq" id="WP_089481169.1">
    <property type="nucleotide sequence ID" value="NZ_MUGS01000051.1"/>
</dbReference>
<evidence type="ECO:0000256" key="2">
    <source>
        <dbReference type="SAM" id="SignalP"/>
    </source>
</evidence>
<comment type="caution">
    <text evidence="4">The sequence shown here is derived from an EMBL/GenBank/DDBJ whole genome shotgun (WGS) entry which is preliminary data.</text>
</comment>
<reference evidence="4 5" key="1">
    <citation type="submission" date="2016-11" db="EMBL/GenBank/DDBJ databases">
        <title>Whole genomes of Flavobacteriaceae.</title>
        <authorList>
            <person name="Stine C."/>
            <person name="Li C."/>
            <person name="Tadesse D."/>
        </authorList>
    </citation>
    <scope>NUCLEOTIDE SEQUENCE [LARGE SCALE GENOMIC DNA]</scope>
    <source>
        <strain evidence="4 5">DSM 24704</strain>
    </source>
</reference>
<dbReference type="GO" id="GO:0006508">
    <property type="term" value="P:proteolysis"/>
    <property type="evidence" value="ECO:0007669"/>
    <property type="project" value="InterPro"/>
</dbReference>
<dbReference type="EMBL" id="MUGS01000051">
    <property type="protein sequence ID" value="OXG00813.1"/>
    <property type="molecule type" value="Genomic_DNA"/>
</dbReference>
<dbReference type="SMART" id="SM00645">
    <property type="entry name" value="Pept_C1"/>
    <property type="match status" value="1"/>
</dbReference>
<dbReference type="Pfam" id="PF00112">
    <property type="entry name" value="Peptidase_C1"/>
    <property type="match status" value="1"/>
</dbReference>
<dbReference type="GO" id="GO:0008234">
    <property type="term" value="F:cysteine-type peptidase activity"/>
    <property type="evidence" value="ECO:0007669"/>
    <property type="project" value="InterPro"/>
</dbReference>
<sequence length="530" mass="59419">MKKTFLKLAGVLCVTLLLHSCQKDELPQNGETNSTLNQGRAMGYIPSTPDQLAEIKELNAFSYYNKESLPAKYVLPELPVALNQGYKGSCVAYSIAHARTLLNKESKTLANGSPNYEAYASADYLYEKYKFNKNSCDNGVFFIEALDALKTEGTPSYADMGLVNCGVLPTASQEKNAKKNRVNDYYRLPSETGKPILEDIKRQIANGNPVIIGIKVDYDFGSNSIRLWDKNSSGFYGNHAVVLTGYDDEKQAFRLLNSWGSSWGENGYIWATYRKIQEAISPDAYVLETDNLLSYKGGSMCFVYLVKNKNNEADNITFSVDQLAAFMNNGELNWSNNLVKPYYEQYNNPTLDINYYTPNNDGLDVDGDLTFEVRLRIESSKNTSYPIDTEKGVELKLWNGAYGGKDQSISCNVPMSGTAKESVFKNNLGETYKYIAYNYLSNGFGDNVFSEDKTIRFRVKNGQFYLTGMYSNSKLPSGINRLRTFGIKLVGTIGSISDVRVYKNGKQIGIDSFDGTIAATQIRPWMQWFE</sequence>
<dbReference type="AlphaFoldDB" id="A0A227NTZ7"/>
<feature type="domain" description="Peptidase C1A papain C-terminal" evidence="3">
    <location>
        <begin position="69"/>
        <end position="283"/>
    </location>
</feature>
<dbReference type="OrthoDB" id="3648721at2"/>
<dbReference type="Proteomes" id="UP000214684">
    <property type="component" value="Unassembled WGS sequence"/>
</dbReference>
<evidence type="ECO:0000256" key="1">
    <source>
        <dbReference type="ARBA" id="ARBA00008455"/>
    </source>
</evidence>
<keyword evidence="2" id="KW-0732">Signal</keyword>
<protein>
    <recommendedName>
        <fullName evidence="3">Peptidase C1A papain C-terminal domain-containing protein</fullName>
    </recommendedName>
</protein>
<evidence type="ECO:0000259" key="3">
    <source>
        <dbReference type="SMART" id="SM00645"/>
    </source>
</evidence>
<organism evidence="4 5">
    <name type="scientific">Flavobacterium araucananum</name>
    <dbReference type="NCBI Taxonomy" id="946678"/>
    <lineage>
        <taxon>Bacteria</taxon>
        <taxon>Pseudomonadati</taxon>
        <taxon>Bacteroidota</taxon>
        <taxon>Flavobacteriia</taxon>
        <taxon>Flavobacteriales</taxon>
        <taxon>Flavobacteriaceae</taxon>
        <taxon>Flavobacterium</taxon>
    </lineage>
</organism>
<dbReference type="InterPro" id="IPR038765">
    <property type="entry name" value="Papain-like_cys_pep_sf"/>
</dbReference>
<dbReference type="PANTHER" id="PTHR12411">
    <property type="entry name" value="CYSTEINE PROTEASE FAMILY C1-RELATED"/>
    <property type="match status" value="1"/>
</dbReference>
<proteinExistence type="inferred from homology"/>
<gene>
    <name evidence="4" type="ORF">B0A64_19510</name>
</gene>
<evidence type="ECO:0000313" key="5">
    <source>
        <dbReference type="Proteomes" id="UP000214684"/>
    </source>
</evidence>
<feature type="chain" id="PRO_5030039140" description="Peptidase C1A papain C-terminal domain-containing protein" evidence="2">
    <location>
        <begin position="24"/>
        <end position="530"/>
    </location>
</feature>
<name>A0A227NTZ7_9FLAO</name>
<comment type="similarity">
    <text evidence="1">Belongs to the peptidase C1 family.</text>
</comment>
<dbReference type="Gene3D" id="3.90.70.10">
    <property type="entry name" value="Cysteine proteinases"/>
    <property type="match status" value="1"/>
</dbReference>
<dbReference type="InterPro" id="IPR000668">
    <property type="entry name" value="Peptidase_C1A_C"/>
</dbReference>
<keyword evidence="5" id="KW-1185">Reference proteome</keyword>
<feature type="signal peptide" evidence="2">
    <location>
        <begin position="1"/>
        <end position="23"/>
    </location>
</feature>
<evidence type="ECO:0000313" key="4">
    <source>
        <dbReference type="EMBL" id="OXG00813.1"/>
    </source>
</evidence>
<dbReference type="PROSITE" id="PS00639">
    <property type="entry name" value="THIOL_PROTEASE_HIS"/>
    <property type="match status" value="1"/>
</dbReference>
<dbReference type="SUPFAM" id="SSF54001">
    <property type="entry name" value="Cysteine proteinases"/>
    <property type="match status" value="1"/>
</dbReference>
<dbReference type="InterPro" id="IPR013128">
    <property type="entry name" value="Peptidase_C1A"/>
</dbReference>
<accession>A0A227NTZ7</accession>